<sequence>MHRSAASFCCSFASSLCFALLCFALLHRFALLCFASFSASLLRFSASPLLRSLQLRQSQCLRFSARFSFGRANASASPLASALAEPMPPLCSALAKPMRKEGRSRCKGSRAKKRRRKQSEEVKKVKE</sequence>
<feature type="compositionally biased region" description="Basic residues" evidence="1">
    <location>
        <begin position="105"/>
        <end position="117"/>
    </location>
</feature>
<proteinExistence type="predicted"/>
<keyword evidence="2" id="KW-0934">Plastid</keyword>
<dbReference type="RefSeq" id="YP_009364135.1">
    <property type="nucleotide sequence ID" value="NC_034655.1"/>
</dbReference>
<name>A0A1W5RN22_HYDRE</name>
<evidence type="ECO:0000313" key="2">
    <source>
        <dbReference type="EMBL" id="AQU64579.1"/>
    </source>
</evidence>
<feature type="compositionally biased region" description="Basic and acidic residues" evidence="1">
    <location>
        <begin position="118"/>
        <end position="127"/>
    </location>
</feature>
<reference evidence="2" key="1">
    <citation type="journal article" date="2017" name="PeerJ">
        <title>lastomes of the green algae Hydrodictyon reticulatum and Pediastrum duplex (Sphaeropleales, Chlorophyceae).</title>
        <authorList>
            <person name="McManus H.A."/>
            <person name="Sanchez D."/>
            <person name="Karol K.G."/>
        </authorList>
    </citation>
    <scope>NUCLEOTIDE SEQUENCE</scope>
</reference>
<geneLocation type="chloroplast" evidence="2"/>
<dbReference type="GeneID" id="32880252"/>
<gene>
    <name evidence="2" type="primary">orf127</name>
</gene>
<dbReference type="EMBL" id="KY114065">
    <property type="protein sequence ID" value="AQU64579.1"/>
    <property type="molecule type" value="Genomic_DNA"/>
</dbReference>
<evidence type="ECO:0000256" key="1">
    <source>
        <dbReference type="SAM" id="MobiDB-lite"/>
    </source>
</evidence>
<dbReference type="AlphaFoldDB" id="A0A1W5RN22"/>
<accession>A0A1W5RN22</accession>
<feature type="region of interest" description="Disordered" evidence="1">
    <location>
        <begin position="96"/>
        <end position="127"/>
    </location>
</feature>
<keyword evidence="2" id="KW-0150">Chloroplast</keyword>
<organism evidence="2">
    <name type="scientific">Hydrodictyon reticulatum</name>
    <name type="common">Water net</name>
    <name type="synonym">Conferva reticulatum</name>
    <dbReference type="NCBI Taxonomy" id="3107"/>
    <lineage>
        <taxon>Eukaryota</taxon>
        <taxon>Viridiplantae</taxon>
        <taxon>Chlorophyta</taxon>
        <taxon>core chlorophytes</taxon>
        <taxon>Chlorophyceae</taxon>
        <taxon>CS clade</taxon>
        <taxon>Sphaeropleales</taxon>
        <taxon>Hydrodictyaceae</taxon>
        <taxon>Hydrodictyon</taxon>
    </lineage>
</organism>
<protein>
    <submittedName>
        <fullName evidence="2">Uncharacterized protein</fullName>
    </submittedName>
</protein>